<dbReference type="InterPro" id="IPR002885">
    <property type="entry name" value="PPR_rpt"/>
</dbReference>
<reference evidence="3 4" key="1">
    <citation type="journal article" date="2013" name="Curr. Biol.">
        <title>The Genome of the Foraminiferan Reticulomyxa filosa.</title>
        <authorList>
            <person name="Glockner G."/>
            <person name="Hulsmann N."/>
            <person name="Schleicher M."/>
            <person name="Noegel A.A."/>
            <person name="Eichinger L."/>
            <person name="Gallinger C."/>
            <person name="Pawlowski J."/>
            <person name="Sierra R."/>
            <person name="Euteneuer U."/>
            <person name="Pillet L."/>
            <person name="Moustafa A."/>
            <person name="Platzer M."/>
            <person name="Groth M."/>
            <person name="Szafranski K."/>
            <person name="Schliwa M."/>
        </authorList>
    </citation>
    <scope>NUCLEOTIDE SEQUENCE [LARGE SCALE GENOMIC DNA]</scope>
</reference>
<gene>
    <name evidence="3" type="ORF">RFI_28745</name>
</gene>
<dbReference type="Gene3D" id="1.25.40.10">
    <property type="entry name" value="Tetratricopeptide repeat domain"/>
    <property type="match status" value="1"/>
</dbReference>
<evidence type="ECO:0000313" key="3">
    <source>
        <dbReference type="EMBL" id="ETO08642.1"/>
    </source>
</evidence>
<protein>
    <submittedName>
        <fullName evidence="3">Uncharacterized protein</fullName>
    </submittedName>
</protein>
<feature type="region of interest" description="Disordered" evidence="2">
    <location>
        <begin position="402"/>
        <end position="428"/>
    </location>
</feature>
<dbReference type="AlphaFoldDB" id="X6M597"/>
<sequence>MFDFVIDTPEMPLTRDFVLGYLLAYSAFDTFVVSPCPAINTILTRYFGEFLQQKFDQRKLDLWSDKANGRLLEEQCYLLMLELIQKYVSGHCFGRINSTTNNDSDTLSNQELLNCLDKIWACMIVDGYAPTVKAYNCLLDILCKTDEIIEALTVFDNMLQSNGRSSPVPPNETTIPNNNNNGNHEGIRSKLLALIARQQSAVWVAGQAIGEQLAKLTDLSRPQWINLQKKYADVVHANHHEPFFGFFPRVPTVMALALNEVEKLSSHLSTTGALHLESLIHSYVSEHLTEYKPVFKLKPYALRMQVLQRICDSKREHGIDVGFGELLVATLWKFIQEFGIQTGLQHQSTSTVSSKLGPCSIDDVKALFTAQAVPVSLFVANNQSNREQWIWWSPKRSFSSVSADNSNTNGNGNSNSNSNNNSASVQTWRSERQAMPFASRVHVRQISQQDTRHDRMKSKESLNSQWWQSAFFFLRSSLMPQAKDAPHLSRAKKNASESIFYEAVPFPNAWNSNQERDSYIWSLFGAGANMFTKMNLLRAFQRHLSWKSAPFVLKLLGDELRGDVYPMTGISKHVFTTSLERPSMTKALQHLFCLCLVFEEMTQQQQLWNLLPKIHTNALACQLHELSPVHYSQHCDVLSKEWSHLTVADMAAIVAAHVQACLLTDHVFRKALDTLLAHPNGNCGVDDMGIGAAIRLLYALSHWKLVRFNCTTKEKGEEEEKDNAQMMEQLLAQTNAYVIEHPQKWKDGFTLAITEIAQNMSMCDNMKMIKPAMDSKVTLDKKWTTVLYSQLNGMSSGDMLVTLEKATQTMNHDQLDRIMARVSFLQFNDRKVLQLLTIDDTCRLLRILLALPKHTSTPVSFVSVIKDIVCDKLANFDPNVSSEDEIGVDEQLVVLLHKCLAHFGLTKETKALIRFQQEFLSNHPDLVPHWKKFYHQIETESSHTSN</sequence>
<dbReference type="PROSITE" id="PS51375">
    <property type="entry name" value="PPR"/>
    <property type="match status" value="1"/>
</dbReference>
<dbReference type="Proteomes" id="UP000023152">
    <property type="component" value="Unassembled WGS sequence"/>
</dbReference>
<dbReference type="EMBL" id="ASPP01024843">
    <property type="protein sequence ID" value="ETO08642.1"/>
    <property type="molecule type" value="Genomic_DNA"/>
</dbReference>
<organism evidence="3 4">
    <name type="scientific">Reticulomyxa filosa</name>
    <dbReference type="NCBI Taxonomy" id="46433"/>
    <lineage>
        <taxon>Eukaryota</taxon>
        <taxon>Sar</taxon>
        <taxon>Rhizaria</taxon>
        <taxon>Retaria</taxon>
        <taxon>Foraminifera</taxon>
        <taxon>Monothalamids</taxon>
        <taxon>Reticulomyxidae</taxon>
        <taxon>Reticulomyxa</taxon>
    </lineage>
</organism>
<proteinExistence type="predicted"/>
<feature type="compositionally biased region" description="Low complexity" evidence="2">
    <location>
        <begin position="171"/>
        <end position="182"/>
    </location>
</feature>
<evidence type="ECO:0000313" key="4">
    <source>
        <dbReference type="Proteomes" id="UP000023152"/>
    </source>
</evidence>
<evidence type="ECO:0000256" key="1">
    <source>
        <dbReference type="PROSITE-ProRule" id="PRU00708"/>
    </source>
</evidence>
<feature type="region of interest" description="Disordered" evidence="2">
    <location>
        <begin position="163"/>
        <end position="182"/>
    </location>
</feature>
<comment type="caution">
    <text evidence="3">The sequence shown here is derived from an EMBL/GenBank/DDBJ whole genome shotgun (WGS) entry which is preliminary data.</text>
</comment>
<name>X6M597_RETFI</name>
<keyword evidence="4" id="KW-1185">Reference proteome</keyword>
<dbReference type="OrthoDB" id="185373at2759"/>
<feature type="compositionally biased region" description="Low complexity" evidence="2">
    <location>
        <begin position="402"/>
        <end position="424"/>
    </location>
</feature>
<accession>X6M597</accession>
<feature type="repeat" description="PPR" evidence="1">
    <location>
        <begin position="131"/>
        <end position="165"/>
    </location>
</feature>
<dbReference type="NCBIfam" id="TIGR00756">
    <property type="entry name" value="PPR"/>
    <property type="match status" value="1"/>
</dbReference>
<dbReference type="InterPro" id="IPR011990">
    <property type="entry name" value="TPR-like_helical_dom_sf"/>
</dbReference>
<evidence type="ECO:0000256" key="2">
    <source>
        <dbReference type="SAM" id="MobiDB-lite"/>
    </source>
</evidence>